<comment type="subcellular location">
    <subcellularLocation>
        <location evidence="4">Nucleus</location>
    </subcellularLocation>
</comment>
<dbReference type="GO" id="GO:0000978">
    <property type="term" value="F:RNA polymerase II cis-regulatory region sequence-specific DNA binding"/>
    <property type="evidence" value="ECO:0007669"/>
    <property type="project" value="TreeGrafter"/>
</dbReference>
<dbReference type="InterPro" id="IPR050255">
    <property type="entry name" value="POU_domain_TF"/>
</dbReference>
<evidence type="ECO:0000256" key="6">
    <source>
        <dbReference type="SAM" id="MobiDB-lite"/>
    </source>
</evidence>
<feature type="compositionally biased region" description="Acidic residues" evidence="6">
    <location>
        <begin position="579"/>
        <end position="588"/>
    </location>
</feature>
<evidence type="ECO:0000256" key="4">
    <source>
        <dbReference type="PROSITE-ProRule" id="PRU00108"/>
    </source>
</evidence>
<feature type="region of interest" description="Disordered" evidence="6">
    <location>
        <begin position="390"/>
        <end position="420"/>
    </location>
</feature>
<organism evidence="8 9">
    <name type="scientific">Scleropages formosus</name>
    <name type="common">Asian bonytongue</name>
    <name type="synonym">Osteoglossum formosum</name>
    <dbReference type="NCBI Taxonomy" id="113540"/>
    <lineage>
        <taxon>Eukaryota</taxon>
        <taxon>Metazoa</taxon>
        <taxon>Chordata</taxon>
        <taxon>Craniata</taxon>
        <taxon>Vertebrata</taxon>
        <taxon>Euteleostomi</taxon>
        <taxon>Actinopterygii</taxon>
        <taxon>Neopterygii</taxon>
        <taxon>Teleostei</taxon>
        <taxon>Osteoglossocephala</taxon>
        <taxon>Osteoglossomorpha</taxon>
        <taxon>Osteoglossiformes</taxon>
        <taxon>Osteoglossidae</taxon>
        <taxon>Scleropages</taxon>
    </lineage>
</organism>
<dbReference type="AlphaFoldDB" id="A0A8C9RSX9"/>
<evidence type="ECO:0000256" key="5">
    <source>
        <dbReference type="SAM" id="Coils"/>
    </source>
</evidence>
<dbReference type="Gene3D" id="1.10.10.60">
    <property type="entry name" value="Homeodomain-like"/>
    <property type="match status" value="2"/>
</dbReference>
<dbReference type="InterPro" id="IPR001356">
    <property type="entry name" value="HD"/>
</dbReference>
<name>A0A8C9RSX9_SCLFO</name>
<accession>A0A8C9RSX9</accession>
<dbReference type="InterPro" id="IPR009057">
    <property type="entry name" value="Homeodomain-like_sf"/>
</dbReference>
<dbReference type="CDD" id="cd00086">
    <property type="entry name" value="homeodomain"/>
    <property type="match status" value="2"/>
</dbReference>
<dbReference type="SUPFAM" id="SSF46689">
    <property type="entry name" value="Homeodomain-like"/>
    <property type="match status" value="2"/>
</dbReference>
<gene>
    <name evidence="8" type="primary">HDX</name>
    <name evidence="8" type="synonym">hdx</name>
</gene>
<proteinExistence type="predicted"/>
<reference evidence="8" key="2">
    <citation type="submission" date="2025-08" db="UniProtKB">
        <authorList>
            <consortium name="Ensembl"/>
        </authorList>
    </citation>
    <scope>IDENTIFICATION</scope>
</reference>
<dbReference type="Ensembl" id="ENSSFOT00015018966.2">
    <property type="protein sequence ID" value="ENSSFOP00015018753.2"/>
    <property type="gene ID" value="ENSSFOG00015012057.2"/>
</dbReference>
<feature type="domain" description="Homeobox" evidence="7">
    <location>
        <begin position="451"/>
        <end position="515"/>
    </location>
</feature>
<feature type="domain" description="Homeobox" evidence="7">
    <location>
        <begin position="10"/>
        <end position="74"/>
    </location>
</feature>
<evidence type="ECO:0000256" key="3">
    <source>
        <dbReference type="ARBA" id="ARBA00023242"/>
    </source>
</evidence>
<feature type="compositionally biased region" description="Low complexity" evidence="6">
    <location>
        <begin position="405"/>
        <end position="417"/>
    </location>
</feature>
<dbReference type="KEGG" id="sfm:108925484"/>
<feature type="compositionally biased region" description="Low complexity" evidence="6">
    <location>
        <begin position="704"/>
        <end position="717"/>
    </location>
</feature>
<reference evidence="8 9" key="1">
    <citation type="submission" date="2019-04" db="EMBL/GenBank/DDBJ databases">
        <authorList>
            <consortium name="Wellcome Sanger Institute Data Sharing"/>
        </authorList>
    </citation>
    <scope>NUCLEOTIDE SEQUENCE [LARGE SCALE GENOMIC DNA]</scope>
</reference>
<dbReference type="OrthoDB" id="10055960at2759"/>
<evidence type="ECO:0000313" key="9">
    <source>
        <dbReference type="Proteomes" id="UP000694397"/>
    </source>
</evidence>
<dbReference type="PROSITE" id="PS50071">
    <property type="entry name" value="HOMEOBOX_2"/>
    <property type="match status" value="2"/>
</dbReference>
<evidence type="ECO:0000256" key="1">
    <source>
        <dbReference type="ARBA" id="ARBA00023125"/>
    </source>
</evidence>
<dbReference type="RefSeq" id="XP_018592981.2">
    <property type="nucleotide sequence ID" value="XM_018737465.2"/>
</dbReference>
<feature type="region of interest" description="Disordered" evidence="6">
    <location>
        <begin position="525"/>
        <end position="594"/>
    </location>
</feature>
<sequence>MDAWPEKRTVQTMNLRSVFTPEQQRILERYYDNGMTNQSKSCFQLILQCAQETKLDFSVVRTWVGNKRRKLASKADQNGGATQGPGSHTLAGAVGGSVAAGAIMTPEMAAARGAQRAAHLLPPPVASSSSSPLSSSPSSCSSHSSGSVNANGSNNDVIVTGIYSLARTSSRLEPSIQARTTAKALPLHTEAEIPAQVGTRPALQVDTSVLHSRLAALPRKVPQLSSSCGPVQQARKAFPPSETPAIARAWARQSWPFSSQAHTQPTPSVTTAVHLASQPCTSDPGVRVQQVFSLATLGNGQHRSAPESSLLRAPVKTQPSDSMGCFSIAMETGDADDEYAKEEELASMGAQIQMCPTGGSSGGVSSGACALGKSLTSGKPVSADPYVGKGHQTTPSLSHCPPRQSSFFSSSAGSRGSYPARLPQQGSLQTVSTLQASGSLSAPWITSNSRKRTLQDRTQFSDKDLRTLKKYWDNGMTSLGSVCREKISAAANELGVDSEIIKTWIGNRRRKYRLMGIEIALPKGGPPAFIDHSCAESPRSLTSDGDEVKTSDPGEDSERNDEVSICLSEDGASDSIQRDEDEDLDEETNSTSLADNVKIEIIDDDEDEEDDGGIIGSDMEHLQNLLEFKQEEVRYLESELENQKEKYHKLQSFTRNLLSAVKNMDKEKQQELLASLPQEVEDDWEMSSERDIELSAPALTTHNSSSASEETGAAGPL</sequence>
<dbReference type="Proteomes" id="UP000694397">
    <property type="component" value="Chromosome 13"/>
</dbReference>
<feature type="region of interest" description="Disordered" evidence="6">
    <location>
        <begin position="121"/>
        <end position="151"/>
    </location>
</feature>
<feature type="coiled-coil region" evidence="5">
    <location>
        <begin position="619"/>
        <end position="646"/>
    </location>
</feature>
<evidence type="ECO:0000259" key="7">
    <source>
        <dbReference type="PROSITE" id="PS50071"/>
    </source>
</evidence>
<dbReference type="GeneID" id="108925484"/>
<keyword evidence="2 4" id="KW-0371">Homeobox</keyword>
<dbReference type="PANTHER" id="PTHR11636">
    <property type="entry name" value="POU DOMAIN"/>
    <property type="match status" value="1"/>
</dbReference>
<feature type="compositionally biased region" description="Basic and acidic residues" evidence="6">
    <location>
        <begin position="546"/>
        <end position="562"/>
    </location>
</feature>
<keyword evidence="3 4" id="KW-0539">Nucleus</keyword>
<feature type="region of interest" description="Disordered" evidence="6">
    <location>
        <begin position="675"/>
        <end position="717"/>
    </location>
</feature>
<evidence type="ECO:0000256" key="2">
    <source>
        <dbReference type="ARBA" id="ARBA00023155"/>
    </source>
</evidence>
<dbReference type="SMART" id="SM00389">
    <property type="entry name" value="HOX"/>
    <property type="match status" value="2"/>
</dbReference>
<keyword evidence="1 4" id="KW-0238">DNA-binding</keyword>
<feature type="compositionally biased region" description="Low complexity" evidence="6">
    <location>
        <begin position="126"/>
        <end position="147"/>
    </location>
</feature>
<keyword evidence="5" id="KW-0175">Coiled coil</keyword>
<protein>
    <submittedName>
        <fullName evidence="8">Highly divergent homeobox</fullName>
    </submittedName>
</protein>
<dbReference type="PANTHER" id="PTHR11636:SF80">
    <property type="entry name" value="HIGHLY DIVERGENT HOMEOBOX"/>
    <property type="match status" value="1"/>
</dbReference>
<reference evidence="8" key="3">
    <citation type="submission" date="2025-09" db="UniProtKB">
        <authorList>
            <consortium name="Ensembl"/>
        </authorList>
    </citation>
    <scope>IDENTIFICATION</scope>
</reference>
<dbReference type="GO" id="GO:0000981">
    <property type="term" value="F:DNA-binding transcription factor activity, RNA polymerase II-specific"/>
    <property type="evidence" value="ECO:0007669"/>
    <property type="project" value="TreeGrafter"/>
</dbReference>
<feature type="DNA-binding region" description="Homeobox" evidence="4">
    <location>
        <begin position="453"/>
        <end position="516"/>
    </location>
</feature>
<dbReference type="CTD" id="139324"/>
<dbReference type="RefSeq" id="XP_018592980.2">
    <property type="nucleotide sequence ID" value="XM_018737464.2"/>
</dbReference>
<evidence type="ECO:0000313" key="8">
    <source>
        <dbReference type="Ensembl" id="ENSSFOP00015018753.2"/>
    </source>
</evidence>
<keyword evidence="9" id="KW-1185">Reference proteome</keyword>
<feature type="DNA-binding region" description="Homeobox" evidence="4">
    <location>
        <begin position="12"/>
        <end position="75"/>
    </location>
</feature>
<dbReference type="GO" id="GO:0005634">
    <property type="term" value="C:nucleus"/>
    <property type="evidence" value="ECO:0007669"/>
    <property type="project" value="UniProtKB-SubCell"/>
</dbReference>
<dbReference type="GeneTree" id="ENSGT00390000008591"/>